<dbReference type="SUPFAM" id="SSF55144">
    <property type="entry name" value="LigT-like"/>
    <property type="match status" value="1"/>
</dbReference>
<dbReference type="Gene3D" id="3.90.1140.10">
    <property type="entry name" value="Cyclic phosphodiesterase"/>
    <property type="match status" value="1"/>
</dbReference>
<evidence type="ECO:0000313" key="3">
    <source>
        <dbReference type="Proteomes" id="UP001057474"/>
    </source>
</evidence>
<dbReference type="EMBL" id="CP071527">
    <property type="protein sequence ID" value="USQ14078.1"/>
    <property type="molecule type" value="Genomic_DNA"/>
</dbReference>
<reference evidence="2" key="1">
    <citation type="submission" date="2021-03" db="EMBL/GenBank/DDBJ databases">
        <title>Legionella lytica PCM 2298.</title>
        <authorList>
            <person name="Koper P."/>
        </authorList>
    </citation>
    <scope>NUCLEOTIDE SEQUENCE</scope>
    <source>
        <strain evidence="2">PCM 2298</strain>
    </source>
</reference>
<accession>A0ABY4Y9N7</accession>
<protein>
    <submittedName>
        <fullName evidence="2">DUF1868 domain-containing protein</fullName>
    </submittedName>
</protein>
<gene>
    <name evidence="2" type="ORF">J2N86_01720</name>
</gene>
<keyword evidence="3" id="KW-1185">Reference proteome</keyword>
<name>A0ABY4Y9N7_9GAMM</name>
<dbReference type="Proteomes" id="UP001057474">
    <property type="component" value="Chromosome"/>
</dbReference>
<dbReference type="InterPro" id="IPR009097">
    <property type="entry name" value="Cyclic_Pdiesterase"/>
</dbReference>
<dbReference type="RefSeq" id="WP_252580499.1">
    <property type="nucleotide sequence ID" value="NZ_CP071527.1"/>
</dbReference>
<organism evidence="2 3">
    <name type="scientific">Legionella lytica</name>
    <dbReference type="NCBI Taxonomy" id="96232"/>
    <lineage>
        <taxon>Bacteria</taxon>
        <taxon>Pseudomonadati</taxon>
        <taxon>Pseudomonadota</taxon>
        <taxon>Gammaproteobacteria</taxon>
        <taxon>Legionellales</taxon>
        <taxon>Legionellaceae</taxon>
        <taxon>Legionella</taxon>
    </lineage>
</organism>
<dbReference type="InterPro" id="IPR015069">
    <property type="entry name" value="2H-PEstase_DUF1868"/>
</dbReference>
<sequence length="231" mass="26868">MFRFTPKSKLTQHLLCFSILPNQITRKQLMLIHKKIDAQGNYLQFPGITVIADMSDKNEAFWLQVHEFLNKTKTLCSYYAPLPYSSYHMTTNHLYIQSDYPNNWPVLLSDERFQHLHARLQANHFTPTATVVGIKVSYALQLNLTLPQSQHDLINTIADEFDIQNKIPKTFHVTLAYAYKELSDSQIMAPEIEQLASLCLGKELSLQPPRLCFFHDMQQFFSWDGKNNPFK</sequence>
<feature type="domain" description="DUF1868" evidence="1">
    <location>
        <begin position="35"/>
        <end position="121"/>
    </location>
</feature>
<proteinExistence type="predicted"/>
<evidence type="ECO:0000259" key="1">
    <source>
        <dbReference type="Pfam" id="PF08975"/>
    </source>
</evidence>
<evidence type="ECO:0000313" key="2">
    <source>
        <dbReference type="EMBL" id="USQ14078.1"/>
    </source>
</evidence>
<dbReference type="Pfam" id="PF08975">
    <property type="entry name" value="2H-phosphodiest"/>
    <property type="match status" value="1"/>
</dbReference>